<sequence>MFVAAVAFEHPALAQGFVGKAGHGPYVASLQGAVGLLEFFDDADPGALGTVGSPDMHAQGARRAAGLARSIVPDSVCAVAATGLFADPGAGERPAAGQVVGLGDALQAMRAAHWRPGW</sequence>
<dbReference type="Proteomes" id="UP000029553">
    <property type="component" value="Unassembled WGS sequence"/>
</dbReference>
<comment type="caution">
    <text evidence="1">The sequence shown here is derived from an EMBL/GenBank/DDBJ whole genome shotgun (WGS) entry which is preliminary data.</text>
</comment>
<gene>
    <name evidence="1" type="ORF">P353_09905</name>
</gene>
<name>A0A096FLF6_COMTE</name>
<protein>
    <submittedName>
        <fullName evidence="1">Uncharacterized protein</fullName>
    </submittedName>
</protein>
<proteinExistence type="predicted"/>
<accession>A0A096FLF6</accession>
<dbReference type="EMBL" id="AWOR01000043">
    <property type="protein sequence ID" value="KGH30558.1"/>
    <property type="molecule type" value="Genomic_DNA"/>
</dbReference>
<evidence type="ECO:0000313" key="2">
    <source>
        <dbReference type="Proteomes" id="UP000029553"/>
    </source>
</evidence>
<organism evidence="1 2">
    <name type="scientific">Comamonas testosteroni</name>
    <name type="common">Pseudomonas testosteroni</name>
    <dbReference type="NCBI Taxonomy" id="285"/>
    <lineage>
        <taxon>Bacteria</taxon>
        <taxon>Pseudomonadati</taxon>
        <taxon>Pseudomonadota</taxon>
        <taxon>Betaproteobacteria</taxon>
        <taxon>Burkholderiales</taxon>
        <taxon>Comamonadaceae</taxon>
        <taxon>Comamonas</taxon>
    </lineage>
</organism>
<reference evidence="1 2" key="1">
    <citation type="submission" date="2013-09" db="EMBL/GenBank/DDBJ databases">
        <title>High correlation between genotypes and phenotypes of environmental bacteria Comamonas testosteroni strains.</title>
        <authorList>
            <person name="Liu L."/>
            <person name="Zhu W."/>
            <person name="Xia X."/>
            <person name="Xu B."/>
            <person name="Luo M."/>
            <person name="Wang G."/>
        </authorList>
    </citation>
    <scope>NUCLEOTIDE SEQUENCE [LARGE SCALE GENOMIC DNA]</scope>
    <source>
        <strain evidence="1 2">JL40</strain>
    </source>
</reference>
<dbReference type="AlphaFoldDB" id="A0A096FLF6"/>
<evidence type="ECO:0000313" key="1">
    <source>
        <dbReference type="EMBL" id="KGH30558.1"/>
    </source>
</evidence>